<sequence>MRLPDPPPELNYFLARVESLRHQARDRGGVTLEWMVVAGALFLAAVAAAAKVVSAINQHASKIK</sequence>
<keyword evidence="3" id="KW-1185">Reference proteome</keyword>
<dbReference type="EMBL" id="BAAAZG010000061">
    <property type="protein sequence ID" value="GAA4101070.1"/>
    <property type="molecule type" value="Genomic_DNA"/>
</dbReference>
<keyword evidence="1" id="KW-1133">Transmembrane helix</keyword>
<organism evidence="2 3">
    <name type="scientific">Actinomadura miaoliensis</name>
    <dbReference type="NCBI Taxonomy" id="430685"/>
    <lineage>
        <taxon>Bacteria</taxon>
        <taxon>Bacillati</taxon>
        <taxon>Actinomycetota</taxon>
        <taxon>Actinomycetes</taxon>
        <taxon>Streptosporangiales</taxon>
        <taxon>Thermomonosporaceae</taxon>
        <taxon>Actinomadura</taxon>
    </lineage>
</organism>
<reference evidence="3" key="1">
    <citation type="journal article" date="2019" name="Int. J. Syst. Evol. Microbiol.">
        <title>The Global Catalogue of Microorganisms (GCM) 10K type strain sequencing project: providing services to taxonomists for standard genome sequencing and annotation.</title>
        <authorList>
            <consortium name="The Broad Institute Genomics Platform"/>
            <consortium name="The Broad Institute Genome Sequencing Center for Infectious Disease"/>
            <person name="Wu L."/>
            <person name="Ma J."/>
        </authorList>
    </citation>
    <scope>NUCLEOTIDE SEQUENCE [LARGE SCALE GENOMIC DNA]</scope>
    <source>
        <strain evidence="3">JCM 16702</strain>
    </source>
</reference>
<gene>
    <name evidence="2" type="ORF">GCM10022214_78310</name>
</gene>
<dbReference type="Proteomes" id="UP001500683">
    <property type="component" value="Unassembled WGS sequence"/>
</dbReference>
<evidence type="ECO:0000313" key="3">
    <source>
        <dbReference type="Proteomes" id="UP001500683"/>
    </source>
</evidence>
<accession>A0ABP7WZW1</accession>
<keyword evidence="1" id="KW-0812">Transmembrane</keyword>
<keyword evidence="1" id="KW-0472">Membrane</keyword>
<evidence type="ECO:0000313" key="2">
    <source>
        <dbReference type="EMBL" id="GAA4101070.1"/>
    </source>
</evidence>
<proteinExistence type="predicted"/>
<feature type="transmembrane region" description="Helical" evidence="1">
    <location>
        <begin position="34"/>
        <end position="56"/>
    </location>
</feature>
<evidence type="ECO:0008006" key="4">
    <source>
        <dbReference type="Google" id="ProtNLM"/>
    </source>
</evidence>
<protein>
    <recommendedName>
        <fullName evidence="4">Flp family type IVb pilin</fullName>
    </recommendedName>
</protein>
<comment type="caution">
    <text evidence="2">The sequence shown here is derived from an EMBL/GenBank/DDBJ whole genome shotgun (WGS) entry which is preliminary data.</text>
</comment>
<name>A0ABP7WZW1_9ACTN</name>
<evidence type="ECO:0000256" key="1">
    <source>
        <dbReference type="SAM" id="Phobius"/>
    </source>
</evidence>
<dbReference type="RefSeq" id="WP_344957721.1">
    <property type="nucleotide sequence ID" value="NZ_BAAAZG010000061.1"/>
</dbReference>